<feature type="non-terminal residue" evidence="2">
    <location>
        <position position="1"/>
    </location>
</feature>
<dbReference type="SUPFAM" id="SSF103473">
    <property type="entry name" value="MFS general substrate transporter"/>
    <property type="match status" value="1"/>
</dbReference>
<sequence length="86" mass="9242">RSMAFSTGMTAAVDQLPIAQQNDANAILQASQMFMGALGTTVAALFGSNRGGIAIGLNQFLWLLFAIALLLFLLFWLQKHLAEATK</sequence>
<evidence type="ECO:0000256" key="1">
    <source>
        <dbReference type="SAM" id="Phobius"/>
    </source>
</evidence>
<name>W1WQN0_9ZZZZ</name>
<accession>W1WQN0</accession>
<evidence type="ECO:0000313" key="2">
    <source>
        <dbReference type="EMBL" id="ETJ18754.1"/>
    </source>
</evidence>
<feature type="transmembrane region" description="Helical" evidence="1">
    <location>
        <begin position="26"/>
        <end position="48"/>
    </location>
</feature>
<evidence type="ECO:0008006" key="3">
    <source>
        <dbReference type="Google" id="ProtNLM"/>
    </source>
</evidence>
<comment type="caution">
    <text evidence="2">The sequence shown here is derived from an EMBL/GenBank/DDBJ whole genome shotgun (WGS) entry which is preliminary data.</text>
</comment>
<feature type="transmembrane region" description="Helical" evidence="1">
    <location>
        <begin position="60"/>
        <end position="77"/>
    </location>
</feature>
<organism evidence="2">
    <name type="scientific">human gut metagenome</name>
    <dbReference type="NCBI Taxonomy" id="408170"/>
    <lineage>
        <taxon>unclassified sequences</taxon>
        <taxon>metagenomes</taxon>
        <taxon>organismal metagenomes</taxon>
    </lineage>
</organism>
<dbReference type="EMBL" id="AZMM01018593">
    <property type="protein sequence ID" value="ETJ18754.1"/>
    <property type="molecule type" value="Genomic_DNA"/>
</dbReference>
<proteinExistence type="predicted"/>
<protein>
    <recommendedName>
        <fullName evidence="3">MFS transporter</fullName>
    </recommendedName>
</protein>
<keyword evidence="1" id="KW-1133">Transmembrane helix</keyword>
<dbReference type="InterPro" id="IPR036259">
    <property type="entry name" value="MFS_trans_sf"/>
</dbReference>
<reference evidence="2" key="1">
    <citation type="submission" date="2013-12" db="EMBL/GenBank/DDBJ databases">
        <title>A Varibaculum cambriense genome reconstructed from a premature infant gut community with otherwise low bacterial novelty that shifts toward anaerobic metabolism during the third week of life.</title>
        <authorList>
            <person name="Brown C.T."/>
            <person name="Sharon I."/>
            <person name="Thomas B.C."/>
            <person name="Castelle C.J."/>
            <person name="Morowitz M.J."/>
            <person name="Banfield J.F."/>
        </authorList>
    </citation>
    <scope>NUCLEOTIDE SEQUENCE</scope>
</reference>
<keyword evidence="1" id="KW-0812">Transmembrane</keyword>
<gene>
    <name evidence="2" type="ORF">Q604_UNBC18593G0001</name>
</gene>
<keyword evidence="1" id="KW-0472">Membrane</keyword>
<dbReference type="AlphaFoldDB" id="W1WQN0"/>